<feature type="region of interest" description="Disordered" evidence="1">
    <location>
        <begin position="331"/>
        <end position="399"/>
    </location>
</feature>
<feature type="compositionally biased region" description="Polar residues" evidence="1">
    <location>
        <begin position="221"/>
        <end position="236"/>
    </location>
</feature>
<protein>
    <submittedName>
        <fullName evidence="3">Uncharacterized protein</fullName>
    </submittedName>
</protein>
<dbReference type="EMBL" id="AP019870">
    <property type="protein sequence ID" value="BBN10778.1"/>
    <property type="molecule type" value="Genomic_DNA"/>
</dbReference>
<feature type="region of interest" description="Disordered" evidence="1">
    <location>
        <begin position="176"/>
        <end position="245"/>
    </location>
</feature>
<dbReference type="AlphaFoldDB" id="A0A176VZ20"/>
<accession>A0A176VZ20</accession>
<gene>
    <name evidence="3" type="ORF">AXG93_2818s1330</name>
    <name evidence="2" type="ORF">Mp_5g06360</name>
</gene>
<reference evidence="2" key="2">
    <citation type="journal article" date="2019" name="Curr. Biol.">
        <title>Chromatin organization in early land plants reveals an ancestral association between H3K27me3, transposons, and constitutive heterochromatin.</title>
        <authorList>
            <person name="Montgomery S.A."/>
            <person name="Tanizawa Y."/>
            <person name="Galik B."/>
            <person name="Wang N."/>
            <person name="Ito T."/>
            <person name="Mochizuki T."/>
            <person name="Akimcheva S."/>
            <person name="Bowman J."/>
            <person name="Cognat V."/>
            <person name="Drouard L."/>
            <person name="Ekker H."/>
            <person name="Houng S."/>
            <person name="Kohchi T."/>
            <person name="Lin S."/>
            <person name="Liu L.D."/>
            <person name="Nakamura Y."/>
            <person name="Valeeva L.R."/>
            <person name="Shakirov E.V."/>
            <person name="Shippen D.E."/>
            <person name="Wei W."/>
            <person name="Yagura M."/>
            <person name="Yamaoka S."/>
            <person name="Yamato K.T."/>
            <person name="Liu C."/>
            <person name="Berger F."/>
        </authorList>
    </citation>
    <scope>NUCLEOTIDE SEQUENCE [LARGE SCALE GENOMIC DNA]</scope>
    <source>
        <strain evidence="2">Tak-1</strain>
    </source>
</reference>
<feature type="compositionally biased region" description="Polar residues" evidence="1">
    <location>
        <begin position="185"/>
        <end position="210"/>
    </location>
</feature>
<evidence type="ECO:0000313" key="4">
    <source>
        <dbReference type="Proteomes" id="UP000077202"/>
    </source>
</evidence>
<evidence type="ECO:0000313" key="5">
    <source>
        <dbReference type="Proteomes" id="UP001162541"/>
    </source>
</evidence>
<organism evidence="3 4">
    <name type="scientific">Marchantia polymorpha subsp. ruderalis</name>
    <dbReference type="NCBI Taxonomy" id="1480154"/>
    <lineage>
        <taxon>Eukaryota</taxon>
        <taxon>Viridiplantae</taxon>
        <taxon>Streptophyta</taxon>
        <taxon>Embryophyta</taxon>
        <taxon>Marchantiophyta</taxon>
        <taxon>Marchantiopsida</taxon>
        <taxon>Marchantiidae</taxon>
        <taxon>Marchantiales</taxon>
        <taxon>Marchantiaceae</taxon>
        <taxon>Marchantia</taxon>
    </lineage>
</organism>
<feature type="compositionally biased region" description="Polar residues" evidence="1">
    <location>
        <begin position="285"/>
        <end position="296"/>
    </location>
</feature>
<feature type="region of interest" description="Disordered" evidence="1">
    <location>
        <begin position="1"/>
        <end position="119"/>
    </location>
</feature>
<keyword evidence="4" id="KW-1185">Reference proteome</keyword>
<dbReference type="Proteomes" id="UP001162541">
    <property type="component" value="Chromosome 5"/>
</dbReference>
<feature type="compositionally biased region" description="Polar residues" evidence="1">
    <location>
        <begin position="43"/>
        <end position="54"/>
    </location>
</feature>
<reference evidence="3 4" key="1">
    <citation type="submission" date="2016-03" db="EMBL/GenBank/DDBJ databases">
        <title>Mechanisms controlling the formation of the plant cell surface in tip-growing cells are functionally conserved among land plants.</title>
        <authorList>
            <person name="Honkanen S."/>
            <person name="Jones V.A."/>
            <person name="Morieri G."/>
            <person name="Champion C."/>
            <person name="Hetherington A.J."/>
            <person name="Kelly S."/>
            <person name="Saint-Marcoux D."/>
            <person name="Proust H."/>
            <person name="Prescott H."/>
            <person name="Dolan L."/>
        </authorList>
    </citation>
    <scope>NUCLEOTIDE SEQUENCE [LARGE SCALE GENOMIC DNA]</scope>
    <source>
        <strain evidence="4">cv. Tak-1 and cv. Tak-2</strain>
        <tissue evidence="3">Whole gametophyte</tissue>
    </source>
</reference>
<feature type="compositionally biased region" description="Polar residues" evidence="1">
    <location>
        <begin position="305"/>
        <end position="316"/>
    </location>
</feature>
<name>A0A176VZ20_MARPO</name>
<proteinExistence type="predicted"/>
<reference evidence="5" key="3">
    <citation type="journal article" date="2020" name="Curr. Biol.">
        <title>Chromatin organization in early land plants reveals an ancestral association between H3K27me3, transposons, and constitutive heterochromatin.</title>
        <authorList>
            <person name="Montgomery S.A."/>
            <person name="Tanizawa Y."/>
            <person name="Galik B."/>
            <person name="Wang N."/>
            <person name="Ito T."/>
            <person name="Mochizuki T."/>
            <person name="Akimcheva S."/>
            <person name="Bowman J.L."/>
            <person name="Cognat V."/>
            <person name="Marechal-Drouard L."/>
            <person name="Ekker H."/>
            <person name="Hong S.F."/>
            <person name="Kohchi T."/>
            <person name="Lin S.S."/>
            <person name="Liu L.D."/>
            <person name="Nakamura Y."/>
            <person name="Valeeva L.R."/>
            <person name="Shakirov E.V."/>
            <person name="Shippen D.E."/>
            <person name="Wei W.L."/>
            <person name="Yagura M."/>
            <person name="Yamaoka S."/>
            <person name="Yamato K.T."/>
            <person name="Liu C."/>
            <person name="Berger F."/>
        </authorList>
    </citation>
    <scope>NUCLEOTIDE SEQUENCE [LARGE SCALE GENOMIC DNA]</scope>
    <source>
        <strain evidence="5">Tak-1</strain>
    </source>
</reference>
<feature type="region of interest" description="Disordered" evidence="1">
    <location>
        <begin position="266"/>
        <end position="319"/>
    </location>
</feature>
<sequence length="399" mass="42135">MASAQAEPQSQTAPQTEETQQEQSGPTALPQETESGEPAVQIESRQTSAHQESASAEEPRKNEEPQTAGENEKPVEASQPEADMQEPEDSKVQNSSSQEHGDSAPAQGVASKSPESAQLRARRLAIEAAEAQEAAQRAAKLAAEKQIQALEAAKEAVDEIHAEHEAAKAAALHEVEEVEERASKQQKLSAESSQEELQGFLQNTIETSLRQAADLKGASAHHSSQSTNGAEASKGQNSGGQGLDAFQTAARQFAVEANETLQNMMQSTIDKTVAEMSSPKRDQDNSLAEQPMNPGQDSELPTGPETPTQAGPQMCTQVPAAVPAQAPVALNGTPVNTLDPNAIQPPNPFSNAPILAGTEPVPFQNAANNFLGKSPEVDTFRTTPENQPTEQGPAPMQVG</sequence>
<evidence type="ECO:0000313" key="3">
    <source>
        <dbReference type="EMBL" id="OAE25455.1"/>
    </source>
</evidence>
<feature type="compositionally biased region" description="Polar residues" evidence="1">
    <location>
        <begin position="380"/>
        <end position="390"/>
    </location>
</feature>
<feature type="compositionally biased region" description="Basic and acidic residues" evidence="1">
    <location>
        <begin position="57"/>
        <end position="75"/>
    </location>
</feature>
<evidence type="ECO:0000256" key="1">
    <source>
        <dbReference type="SAM" id="MobiDB-lite"/>
    </source>
</evidence>
<feature type="compositionally biased region" description="Low complexity" evidence="1">
    <location>
        <begin position="7"/>
        <end position="27"/>
    </location>
</feature>
<evidence type="ECO:0000313" key="2">
    <source>
        <dbReference type="EMBL" id="BBN10778.1"/>
    </source>
</evidence>
<dbReference type="EMBL" id="LVLJ01002338">
    <property type="protein sequence ID" value="OAE25455.1"/>
    <property type="molecule type" value="Genomic_DNA"/>
</dbReference>
<dbReference type="Proteomes" id="UP000077202">
    <property type="component" value="Unassembled WGS sequence"/>
</dbReference>